<organism evidence="4 5">
    <name type="scientific">Yinghuangia soli</name>
    <dbReference type="NCBI Taxonomy" id="2908204"/>
    <lineage>
        <taxon>Bacteria</taxon>
        <taxon>Bacillati</taxon>
        <taxon>Actinomycetota</taxon>
        <taxon>Actinomycetes</taxon>
        <taxon>Kitasatosporales</taxon>
        <taxon>Streptomycetaceae</taxon>
        <taxon>Yinghuangia</taxon>
    </lineage>
</organism>
<accession>A0AA41PYJ7</accession>
<keyword evidence="3" id="KW-0732">Signal</keyword>
<dbReference type="Proteomes" id="UP001165378">
    <property type="component" value="Unassembled WGS sequence"/>
</dbReference>
<gene>
    <name evidence="4" type="ORF">LZ495_06365</name>
</gene>
<evidence type="ECO:0000256" key="3">
    <source>
        <dbReference type="SAM" id="SignalP"/>
    </source>
</evidence>
<keyword evidence="5" id="KW-1185">Reference proteome</keyword>
<evidence type="ECO:0000313" key="5">
    <source>
        <dbReference type="Proteomes" id="UP001165378"/>
    </source>
</evidence>
<dbReference type="AlphaFoldDB" id="A0AA41PYJ7"/>
<proteinExistence type="predicted"/>
<evidence type="ECO:0000256" key="1">
    <source>
        <dbReference type="SAM" id="MobiDB-lite"/>
    </source>
</evidence>
<dbReference type="EMBL" id="JAKFHA010000002">
    <property type="protein sequence ID" value="MCF2526842.1"/>
    <property type="molecule type" value="Genomic_DNA"/>
</dbReference>
<keyword evidence="2" id="KW-0472">Membrane</keyword>
<feature type="signal peptide" evidence="3">
    <location>
        <begin position="1"/>
        <end position="34"/>
    </location>
</feature>
<comment type="caution">
    <text evidence="4">The sequence shown here is derived from an EMBL/GenBank/DDBJ whole genome shotgun (WGS) entry which is preliminary data.</text>
</comment>
<sequence length="225" mass="21873">MSVSVPRSVRAAASAAMSAAVLGAVLATAGPAAATTAPDPGKPPLPGTDQVERTLRDVVDLQLLQPTCGQPGALTVAAVEALRTIGVEAKATGLPKLDLGPLGWVGIGTQYPGRAVALELHLLPGGPAPVNLTIGEKACPRGTVPTAGTPTATATGKSTATPGTAAPAPRTPTATASAAKPAAPVPAGLAETGAGSPAWPYAAAGAVLFAAGLAAAAVARRRRMR</sequence>
<feature type="region of interest" description="Disordered" evidence="1">
    <location>
        <begin position="143"/>
        <end position="180"/>
    </location>
</feature>
<evidence type="ECO:0008006" key="6">
    <source>
        <dbReference type="Google" id="ProtNLM"/>
    </source>
</evidence>
<evidence type="ECO:0000313" key="4">
    <source>
        <dbReference type="EMBL" id="MCF2526842.1"/>
    </source>
</evidence>
<dbReference type="RefSeq" id="WP_235050972.1">
    <property type="nucleotide sequence ID" value="NZ_JAKFHA010000002.1"/>
</dbReference>
<keyword evidence="2" id="KW-0812">Transmembrane</keyword>
<reference evidence="4" key="1">
    <citation type="submission" date="2022-01" db="EMBL/GenBank/DDBJ databases">
        <title>Genome-Based Taxonomic Classification of the Phylum Actinobacteria.</title>
        <authorList>
            <person name="Gao Y."/>
        </authorList>
    </citation>
    <scope>NUCLEOTIDE SEQUENCE</scope>
    <source>
        <strain evidence="4">KLBMP 8922</strain>
    </source>
</reference>
<name>A0AA41PYJ7_9ACTN</name>
<protein>
    <recommendedName>
        <fullName evidence="6">LPXTG cell wall anchor domain-containing protein</fullName>
    </recommendedName>
</protein>
<feature type="transmembrane region" description="Helical" evidence="2">
    <location>
        <begin position="198"/>
        <end position="219"/>
    </location>
</feature>
<evidence type="ECO:0000256" key="2">
    <source>
        <dbReference type="SAM" id="Phobius"/>
    </source>
</evidence>
<feature type="chain" id="PRO_5041268729" description="LPXTG cell wall anchor domain-containing protein" evidence="3">
    <location>
        <begin position="35"/>
        <end position="225"/>
    </location>
</feature>
<keyword evidence="2" id="KW-1133">Transmembrane helix</keyword>